<dbReference type="PANTHER" id="PTHR36836:SF1">
    <property type="entry name" value="COLANIC ACID BIOSYNTHESIS PROTEIN WCAK"/>
    <property type="match status" value="1"/>
</dbReference>
<dbReference type="RefSeq" id="WP_176010360.1">
    <property type="nucleotide sequence ID" value="NZ_CP041372.2"/>
</dbReference>
<sequence>MRVVLSGYYGFDNVGDEAILQSIVQALREQQRNIEITVLSNQPEKTAKTYGVKAVNRWKLKDVFSAIRRADGVISGGGSLLQDKTGPKSVIYYSAIMWIARMTRTPYAIYAQGIGPLDQPRSRKIVKASLAKASYLSVRDEASRALLSDIGITKQIRLVPDPVIGIRAKGSEQPPMAGLESETYITVSIRDWPHGKDHLKKLAEMLDDLIASGETIVLLPMHGEEDAKTAAQVTSYMTQSGAIISPHSASIEEKIQLIDHSKLLVGMRLHALIFAATVDVPFVAISYDPKIDAFAALCDQPVAVNVEDDEWTKDDVLREVQKALVELDDRRASVQAYTASAKAKTEALAQQVLRAFS</sequence>
<keyword evidence="2" id="KW-0808">Transferase</keyword>
<proteinExistence type="predicted"/>
<dbReference type="Pfam" id="PF04230">
    <property type="entry name" value="PS_pyruv_trans"/>
    <property type="match status" value="1"/>
</dbReference>
<protein>
    <submittedName>
        <fullName evidence="2">Polysaccharide pyruvyl transferase CsaB</fullName>
    </submittedName>
</protein>
<dbReference type="Proteomes" id="UP000318138">
    <property type="component" value="Chromosome"/>
</dbReference>
<dbReference type="InterPro" id="IPR019896">
    <property type="entry name" value="Polysacch_pyruvyl_Trfase_CsaB"/>
</dbReference>
<evidence type="ECO:0000313" key="2">
    <source>
        <dbReference type="EMBL" id="QKS72381.1"/>
    </source>
</evidence>
<dbReference type="GO" id="GO:0016740">
    <property type="term" value="F:transferase activity"/>
    <property type="evidence" value="ECO:0007669"/>
    <property type="project" value="UniProtKB-KW"/>
</dbReference>
<dbReference type="InterPro" id="IPR007345">
    <property type="entry name" value="Polysacch_pyruvyl_Trfase"/>
</dbReference>
<dbReference type="NCBIfam" id="TIGR03609">
    <property type="entry name" value="S_layer_CsaB"/>
    <property type="match status" value="1"/>
</dbReference>
<dbReference type="Gene3D" id="3.40.50.2000">
    <property type="entry name" value="Glycogen Phosphorylase B"/>
    <property type="match status" value="1"/>
</dbReference>
<organism evidence="2 3">
    <name type="scientific">Paenalkalicoccus suaedae</name>
    <dbReference type="NCBI Taxonomy" id="2592382"/>
    <lineage>
        <taxon>Bacteria</taxon>
        <taxon>Bacillati</taxon>
        <taxon>Bacillota</taxon>
        <taxon>Bacilli</taxon>
        <taxon>Bacillales</taxon>
        <taxon>Bacillaceae</taxon>
        <taxon>Paenalkalicoccus</taxon>
    </lineage>
</organism>
<dbReference type="KEGG" id="psua:FLK61_37785"/>
<keyword evidence="3" id="KW-1185">Reference proteome</keyword>
<dbReference type="EMBL" id="CP041372">
    <property type="protein sequence ID" value="QKS72381.1"/>
    <property type="molecule type" value="Genomic_DNA"/>
</dbReference>
<reference evidence="3" key="1">
    <citation type="submission" date="2019-07" db="EMBL/GenBank/DDBJ databases">
        <title>Bacillus alkalisoli sp. nov. isolated from saline soil.</title>
        <authorList>
            <person name="Sun J.-Q."/>
            <person name="Xu L."/>
        </authorList>
    </citation>
    <scope>NUCLEOTIDE SEQUENCE [LARGE SCALE GENOMIC DNA]</scope>
    <source>
        <strain evidence="3">M4U3P1</strain>
    </source>
</reference>
<dbReference type="PANTHER" id="PTHR36836">
    <property type="entry name" value="COLANIC ACID BIOSYNTHESIS PROTEIN WCAK"/>
    <property type="match status" value="1"/>
</dbReference>
<dbReference type="AlphaFoldDB" id="A0A859FH46"/>
<evidence type="ECO:0000313" key="3">
    <source>
        <dbReference type="Proteomes" id="UP000318138"/>
    </source>
</evidence>
<name>A0A859FH46_9BACI</name>
<accession>A0A859FH46</accession>
<evidence type="ECO:0000259" key="1">
    <source>
        <dbReference type="Pfam" id="PF04230"/>
    </source>
</evidence>
<gene>
    <name evidence="2" type="primary">csaB</name>
    <name evidence="2" type="ORF">FLK61_37785</name>
</gene>
<feature type="domain" description="Polysaccharide pyruvyl transferase" evidence="1">
    <location>
        <begin position="13"/>
        <end position="289"/>
    </location>
</feature>
<dbReference type="SUPFAM" id="SSF53756">
    <property type="entry name" value="UDP-Glycosyltransferase/glycogen phosphorylase"/>
    <property type="match status" value="1"/>
</dbReference>